<organism evidence="3 4">
    <name type="scientific">Rotaria magnacalcarata</name>
    <dbReference type="NCBI Taxonomy" id="392030"/>
    <lineage>
        <taxon>Eukaryota</taxon>
        <taxon>Metazoa</taxon>
        <taxon>Spiralia</taxon>
        <taxon>Gnathifera</taxon>
        <taxon>Rotifera</taxon>
        <taxon>Eurotatoria</taxon>
        <taxon>Bdelloidea</taxon>
        <taxon>Philodinida</taxon>
        <taxon>Philodinidae</taxon>
        <taxon>Rotaria</taxon>
    </lineage>
</organism>
<evidence type="ECO:0000256" key="1">
    <source>
        <dbReference type="SAM" id="Coils"/>
    </source>
</evidence>
<reference evidence="3" key="1">
    <citation type="submission" date="2021-02" db="EMBL/GenBank/DDBJ databases">
        <authorList>
            <person name="Nowell W R."/>
        </authorList>
    </citation>
    <scope>NUCLEOTIDE SEQUENCE</scope>
</reference>
<feature type="coiled-coil region" evidence="1">
    <location>
        <begin position="205"/>
        <end position="243"/>
    </location>
</feature>
<feature type="region of interest" description="Disordered" evidence="2">
    <location>
        <begin position="84"/>
        <end position="103"/>
    </location>
</feature>
<accession>A0A816ZRR0</accession>
<keyword evidence="1" id="KW-0175">Coiled coil</keyword>
<evidence type="ECO:0000313" key="3">
    <source>
        <dbReference type="EMBL" id="CAF2229496.1"/>
    </source>
</evidence>
<comment type="caution">
    <text evidence="3">The sequence shown here is derived from an EMBL/GenBank/DDBJ whole genome shotgun (WGS) entry which is preliminary data.</text>
</comment>
<evidence type="ECO:0000256" key="2">
    <source>
        <dbReference type="SAM" id="MobiDB-lite"/>
    </source>
</evidence>
<evidence type="ECO:0000313" key="4">
    <source>
        <dbReference type="Proteomes" id="UP000663856"/>
    </source>
</evidence>
<sequence>MNNFTFNNTDWFDDIFDIVIIDDDNDDDKNEVERTILEDYYEDFDIHFKPDADDDDEENFEINENVQEEEEEVLSQKLIELSTEGQKRPVTTPTSSQEENSRKKRICLSKVVDIKQPSNQITSYLETMDEMFHHTMVSSMIPRSDLQAIIEYKHQMKVIQLNLQRWTRYYEVGVEEQLWSIEVKEKLSIKTSDEKQYAIYIQQYLDELDQQFEHLQQQLDSDKKNLSQLTDNIERQLDDFIQNYRLVPYTMKSDYQLARFDYEYQDQLLELPYTMKSDYQLARFNYEYQDQLLERQFLQLQPTDQEIEFSKNLYKFYYEYQTAKKNSLN</sequence>
<name>A0A816ZRR0_9BILA</name>
<protein>
    <submittedName>
        <fullName evidence="3">Uncharacterized protein</fullName>
    </submittedName>
</protein>
<proteinExistence type="predicted"/>
<dbReference type="Proteomes" id="UP000663856">
    <property type="component" value="Unassembled WGS sequence"/>
</dbReference>
<feature type="compositionally biased region" description="Polar residues" evidence="2">
    <location>
        <begin position="89"/>
        <end position="98"/>
    </location>
</feature>
<gene>
    <name evidence="3" type="ORF">WKI299_LOCUS35946</name>
</gene>
<dbReference type="AlphaFoldDB" id="A0A816ZRR0"/>
<dbReference type="EMBL" id="CAJNRF010017379">
    <property type="protein sequence ID" value="CAF2229496.1"/>
    <property type="molecule type" value="Genomic_DNA"/>
</dbReference>